<feature type="domain" description="Gp28/Gp37-like" evidence="1">
    <location>
        <begin position="4"/>
        <end position="387"/>
    </location>
</feature>
<dbReference type="Pfam" id="PF14594">
    <property type="entry name" value="Sipho_Gp37"/>
    <property type="match status" value="1"/>
</dbReference>
<dbReference type="AlphaFoldDB" id="A0A1X9MEE6"/>
<name>A0A1X9MEE6_9BACI</name>
<keyword evidence="3" id="KW-1185">Reference proteome</keyword>
<dbReference type="KEGG" id="bkw:BkAM31D_02460"/>
<evidence type="ECO:0000259" key="1">
    <source>
        <dbReference type="Pfam" id="PF14594"/>
    </source>
</evidence>
<protein>
    <recommendedName>
        <fullName evidence="1">Gp28/Gp37-like domain-containing protein</fullName>
    </recommendedName>
</protein>
<organism evidence="2 3">
    <name type="scientific">Halalkalibacter krulwichiae</name>
    <dbReference type="NCBI Taxonomy" id="199441"/>
    <lineage>
        <taxon>Bacteria</taxon>
        <taxon>Bacillati</taxon>
        <taxon>Bacillota</taxon>
        <taxon>Bacilli</taxon>
        <taxon>Bacillales</taxon>
        <taxon>Bacillaceae</taxon>
        <taxon>Halalkalibacter</taxon>
    </lineage>
</organism>
<dbReference type="EMBL" id="CP020814">
    <property type="protein sequence ID" value="ARK28802.1"/>
    <property type="molecule type" value="Genomic_DNA"/>
</dbReference>
<dbReference type="RefSeq" id="WP_066158345.1">
    <property type="nucleotide sequence ID" value="NZ_CP020814.1"/>
</dbReference>
<gene>
    <name evidence="2" type="ORF">BkAM31D_02460</name>
</gene>
<proteinExistence type="predicted"/>
<accession>A0A1X9MEE6</accession>
<dbReference type="Proteomes" id="UP000193006">
    <property type="component" value="Chromosome"/>
</dbReference>
<evidence type="ECO:0000313" key="2">
    <source>
        <dbReference type="EMBL" id="ARK28802.1"/>
    </source>
</evidence>
<evidence type="ECO:0000313" key="3">
    <source>
        <dbReference type="Proteomes" id="UP000193006"/>
    </source>
</evidence>
<reference evidence="2 3" key="1">
    <citation type="submission" date="2017-04" db="EMBL/GenBank/DDBJ databases">
        <title>Bacillus krulwichiae AM31D Genome sequencing and assembly.</title>
        <authorList>
            <person name="Krulwich T.A."/>
            <person name="Anastor L."/>
            <person name="Ehrlich R."/>
            <person name="Ehrlich G.D."/>
            <person name="Janto B."/>
        </authorList>
    </citation>
    <scope>NUCLEOTIDE SEQUENCE [LARGE SCALE GENOMIC DNA]</scope>
    <source>
        <strain evidence="2 3">AM31D</strain>
    </source>
</reference>
<sequence length="410" mass="46642">MQSIKILSNEFEPLFDTTDYVSMMFTERWHGVGEFQLVIHREANGVEYIQKDALIALASNKVGIVKHREIQLDENGKETENWLFKGWTLKGLALQRITVPPSHTAYDRRSADAETVMKHYVLNNLVSPEDPRRAMNNVVIAANQQRGQSISWQSRFKNLAEELEAISLASGLGWDIVLDTSNNQFLLDVYEGKNLSVDNQDGHSPVFFSPEFGNLRSQGFVDSDLDYRNIGYVGGQGEGVEREIIELGEAAGINRYEVFIDARDIGGEDEEGNEITPEEEKAMLSDRGQQKLDEMQNEMYLEAQIMSPVSQTVYEHEFIGYASPYQPLYDRKKKTELFGPFVYEKDYNLGDIVTVMNRAWGVIADQRITEITEIHEASGFQLEATFGLARPTLISKLKRQFSQMEGEVKR</sequence>
<dbReference type="InterPro" id="IPR029432">
    <property type="entry name" value="Gp28/Gp37-like_dom"/>
</dbReference>
<dbReference type="STRING" id="199441.BkAM31D_02460"/>